<proteinExistence type="predicted"/>
<sequence>MTRIDHNGATYFTYGFYEENNIPDDYIQPIYSGINSGFEVILFWERDTAVIYAHYGRFDRSGKHPKLALRIYEGVGNDPLFYKMKKDSTGNYKVLHD</sequence>
<organism evidence="1 2">
    <name type="scientific">Pontibacter silvestris</name>
    <dbReference type="NCBI Taxonomy" id="2305183"/>
    <lineage>
        <taxon>Bacteria</taxon>
        <taxon>Pseudomonadati</taxon>
        <taxon>Bacteroidota</taxon>
        <taxon>Cytophagia</taxon>
        <taxon>Cytophagales</taxon>
        <taxon>Hymenobacteraceae</taxon>
        <taxon>Pontibacter</taxon>
    </lineage>
</organism>
<dbReference type="RefSeq" id="WP_377469603.1">
    <property type="nucleotide sequence ID" value="NZ_JBHUHV010000026.1"/>
</dbReference>
<dbReference type="Proteomes" id="UP001597369">
    <property type="component" value="Unassembled WGS sequence"/>
</dbReference>
<evidence type="ECO:0000313" key="2">
    <source>
        <dbReference type="Proteomes" id="UP001597369"/>
    </source>
</evidence>
<comment type="caution">
    <text evidence="1">The sequence shown here is derived from an EMBL/GenBank/DDBJ whole genome shotgun (WGS) entry which is preliminary data.</text>
</comment>
<evidence type="ECO:0000313" key="1">
    <source>
        <dbReference type="EMBL" id="MFD2066965.1"/>
    </source>
</evidence>
<dbReference type="EMBL" id="JBHUHV010000026">
    <property type="protein sequence ID" value="MFD2066965.1"/>
    <property type="molecule type" value="Genomic_DNA"/>
</dbReference>
<name>A0ABW4WY84_9BACT</name>
<gene>
    <name evidence="1" type="ORF">ACFSKU_08725</name>
</gene>
<accession>A0ABW4WY84</accession>
<reference evidence="2" key="1">
    <citation type="journal article" date="2019" name="Int. J. Syst. Evol. Microbiol.">
        <title>The Global Catalogue of Microorganisms (GCM) 10K type strain sequencing project: providing services to taxonomists for standard genome sequencing and annotation.</title>
        <authorList>
            <consortium name="The Broad Institute Genomics Platform"/>
            <consortium name="The Broad Institute Genome Sequencing Center for Infectious Disease"/>
            <person name="Wu L."/>
            <person name="Ma J."/>
        </authorList>
    </citation>
    <scope>NUCLEOTIDE SEQUENCE [LARGE SCALE GENOMIC DNA]</scope>
    <source>
        <strain evidence="2">JCM 16545</strain>
    </source>
</reference>
<protein>
    <submittedName>
        <fullName evidence="1">Uncharacterized protein</fullName>
    </submittedName>
</protein>
<keyword evidence="2" id="KW-1185">Reference proteome</keyword>